<accession>A0A9Q0W2R5</accession>
<sequence>MFPLRLFDPTGTSLCYSHVPYFMTKYQLLSTNNSSCSSSNCLPRHPLCFFPADNEYRHVPLLQKTLSILLFASSRCQKKEAMDRFD</sequence>
<comment type="caution">
    <text evidence="1">The sequence shown here is derived from an EMBL/GenBank/DDBJ whole genome shotgun (WGS) entry which is preliminary data.</text>
</comment>
<reference evidence="1" key="2">
    <citation type="journal article" date="2023" name="Int. J. Mol. Sci.">
        <title>De Novo Assembly and Annotation of 11 Diverse Shrub Willow (Salix) Genomes Reveals Novel Gene Organization in Sex-Linked Regions.</title>
        <authorList>
            <person name="Hyden B."/>
            <person name="Feng K."/>
            <person name="Yates T.B."/>
            <person name="Jawdy S."/>
            <person name="Cereghino C."/>
            <person name="Smart L.B."/>
            <person name="Muchero W."/>
        </authorList>
    </citation>
    <scope>NUCLEOTIDE SEQUENCE</scope>
    <source>
        <tissue evidence="1">Shoot tip</tissue>
    </source>
</reference>
<name>A0A9Q0W2R5_9ROSI</name>
<proteinExistence type="predicted"/>
<evidence type="ECO:0000313" key="1">
    <source>
        <dbReference type="EMBL" id="KAJ6759309.1"/>
    </source>
</evidence>
<gene>
    <name evidence="1" type="ORF">OIU74_025894</name>
</gene>
<evidence type="ECO:0000313" key="2">
    <source>
        <dbReference type="Proteomes" id="UP001151752"/>
    </source>
</evidence>
<dbReference type="Proteomes" id="UP001151752">
    <property type="component" value="Chromosome 18"/>
</dbReference>
<dbReference type="EMBL" id="JAPFFM010000006">
    <property type="protein sequence ID" value="KAJ6759309.1"/>
    <property type="molecule type" value="Genomic_DNA"/>
</dbReference>
<reference evidence="1" key="1">
    <citation type="submission" date="2022-11" db="EMBL/GenBank/DDBJ databases">
        <authorList>
            <person name="Hyden B.L."/>
            <person name="Feng K."/>
            <person name="Yates T."/>
            <person name="Jawdy S."/>
            <person name="Smart L.B."/>
            <person name="Muchero W."/>
        </authorList>
    </citation>
    <scope>NUCLEOTIDE SEQUENCE</scope>
    <source>
        <tissue evidence="1">Shoot tip</tissue>
    </source>
</reference>
<dbReference type="AlphaFoldDB" id="A0A9Q0W2R5"/>
<keyword evidence="2" id="KW-1185">Reference proteome</keyword>
<organism evidence="1 2">
    <name type="scientific">Salix koriyanagi</name>
    <dbReference type="NCBI Taxonomy" id="2511006"/>
    <lineage>
        <taxon>Eukaryota</taxon>
        <taxon>Viridiplantae</taxon>
        <taxon>Streptophyta</taxon>
        <taxon>Embryophyta</taxon>
        <taxon>Tracheophyta</taxon>
        <taxon>Spermatophyta</taxon>
        <taxon>Magnoliopsida</taxon>
        <taxon>eudicotyledons</taxon>
        <taxon>Gunneridae</taxon>
        <taxon>Pentapetalae</taxon>
        <taxon>rosids</taxon>
        <taxon>fabids</taxon>
        <taxon>Malpighiales</taxon>
        <taxon>Salicaceae</taxon>
        <taxon>Saliceae</taxon>
        <taxon>Salix</taxon>
    </lineage>
</organism>
<protein>
    <submittedName>
        <fullName evidence="1">Uncharacterized protein</fullName>
    </submittedName>
</protein>